<evidence type="ECO:0000259" key="2">
    <source>
        <dbReference type="Pfam" id="PF05378"/>
    </source>
</evidence>
<protein>
    <submittedName>
        <fullName evidence="4">Hydantoinase/oxoprolinase family protein</fullName>
    </submittedName>
</protein>
<comment type="caution">
    <text evidence="4">The sequence shown here is derived from an EMBL/GenBank/DDBJ whole genome shotgun (WGS) entry which is preliminary data.</text>
</comment>
<dbReference type="EMBL" id="JBHSQW010000010">
    <property type="protein sequence ID" value="MFC5993611.1"/>
    <property type="molecule type" value="Genomic_DNA"/>
</dbReference>
<evidence type="ECO:0000313" key="4">
    <source>
        <dbReference type="EMBL" id="MFC5993611.1"/>
    </source>
</evidence>
<evidence type="ECO:0000259" key="3">
    <source>
        <dbReference type="Pfam" id="PF19278"/>
    </source>
</evidence>
<dbReference type="InterPro" id="IPR049517">
    <property type="entry name" value="ACX-like_C"/>
</dbReference>
<dbReference type="Pfam" id="PF19278">
    <property type="entry name" value="Hydant_A_C"/>
    <property type="match status" value="1"/>
</dbReference>
<evidence type="ECO:0000313" key="5">
    <source>
        <dbReference type="Proteomes" id="UP001596302"/>
    </source>
</evidence>
<proteinExistence type="predicted"/>
<name>A0ABW1IYN8_9PSEU</name>
<organism evidence="4 5">
    <name type="scientific">Pseudonocardia hispaniensis</name>
    <dbReference type="NCBI Taxonomy" id="904933"/>
    <lineage>
        <taxon>Bacteria</taxon>
        <taxon>Bacillati</taxon>
        <taxon>Actinomycetota</taxon>
        <taxon>Actinomycetes</taxon>
        <taxon>Pseudonocardiales</taxon>
        <taxon>Pseudonocardiaceae</taxon>
        <taxon>Pseudonocardia</taxon>
    </lineage>
</organism>
<feature type="domain" description="Hydantoinase/oxoprolinase N-terminal" evidence="2">
    <location>
        <begin position="5"/>
        <end position="193"/>
    </location>
</feature>
<dbReference type="InterPro" id="IPR002821">
    <property type="entry name" value="Hydantoinase_A"/>
</dbReference>
<reference evidence="5" key="1">
    <citation type="journal article" date="2019" name="Int. J. Syst. Evol. Microbiol.">
        <title>The Global Catalogue of Microorganisms (GCM) 10K type strain sequencing project: providing services to taxonomists for standard genome sequencing and annotation.</title>
        <authorList>
            <consortium name="The Broad Institute Genomics Platform"/>
            <consortium name="The Broad Institute Genome Sequencing Center for Infectious Disease"/>
            <person name="Wu L."/>
            <person name="Ma J."/>
        </authorList>
    </citation>
    <scope>NUCLEOTIDE SEQUENCE [LARGE SCALE GENOMIC DNA]</scope>
    <source>
        <strain evidence="5">CCM 8391</strain>
    </source>
</reference>
<evidence type="ECO:0000259" key="1">
    <source>
        <dbReference type="Pfam" id="PF01968"/>
    </source>
</evidence>
<dbReference type="PANTHER" id="PTHR11365:SF23">
    <property type="entry name" value="HYPOTHETICAL 5-OXOPROLINASE (EUROFUNG)-RELATED"/>
    <property type="match status" value="1"/>
</dbReference>
<sequence length="702" mass="73816">MPYVIGIDTGGTFTDAFVADQHNRLAAAKTPSTPPNFADGFLTAIDDLAAELGIGVRELLAETDYIVHGTTSTLNAIVTGDVAQVGFLTTRGHADSISIMNLEGRYAGLGSDEIQHMARTTKPAGLVPRHRVREIDERVDYKGGVVVPLDERGVREAVRALVADGVEAIAVSLLWSFRNPAHEQRVRELIGEEAPGLYVALSSEVSPRIREYSRSVTTIMNTQVGPRLGAYLEPLEAELRRRGLTGALLVMQGAGGCVTSADAPAHAITTIGSVLTGGVVGCTRMAAALDTSKVISTDMGGTTFLVGLVVDGKPVTTTSTVLNQYAVSTPMVDVHTIGAGGGAIAWVDPGGNLRVGPRSAGARPGPACYGEGGWEPTVTDADLVLGIINPDNFLGGRKKLDVQAARDAIDKVVATPLGMSVEDAAAAIYAIQNAQTADLVRKVVVNSGQDPREFSLYAFGGAGPMHCANYAADLGVKEVVVPLGSTAAVFSAYGLAASDIVLTAERSQPAAMPVDADAFNSVYAALESELEQRLSEQGLAFSAIAYEREADIRYTMQLAEVSTPVPGGTLTPAQIEQVGREFEDRYEALYGEGTGFPDAGLQLITYRVRAVGTLQIQPELPEHAVLGGVPVPSGEREVFLDVRTGRRPATIYDYRALGTGHEIRGPAVVEAPTTTVALPPGTHATVDRLGNLVIRYGDTHNG</sequence>
<dbReference type="InterPro" id="IPR045079">
    <property type="entry name" value="Oxoprolinase-like"/>
</dbReference>
<dbReference type="InterPro" id="IPR043129">
    <property type="entry name" value="ATPase_NBD"/>
</dbReference>
<keyword evidence="5" id="KW-1185">Reference proteome</keyword>
<dbReference type="SUPFAM" id="SSF53067">
    <property type="entry name" value="Actin-like ATPase domain"/>
    <property type="match status" value="1"/>
</dbReference>
<dbReference type="Pfam" id="PF01968">
    <property type="entry name" value="Hydantoinase_A"/>
    <property type="match status" value="1"/>
</dbReference>
<gene>
    <name evidence="4" type="ORF">ACFQE5_05195</name>
</gene>
<dbReference type="PANTHER" id="PTHR11365">
    <property type="entry name" value="5-OXOPROLINASE RELATED"/>
    <property type="match status" value="1"/>
</dbReference>
<feature type="domain" description="Hydantoinase A/oxoprolinase" evidence="1">
    <location>
        <begin position="214"/>
        <end position="501"/>
    </location>
</feature>
<dbReference type="Pfam" id="PF05378">
    <property type="entry name" value="Hydant_A_N"/>
    <property type="match status" value="1"/>
</dbReference>
<dbReference type="RefSeq" id="WP_379583382.1">
    <property type="nucleotide sequence ID" value="NZ_JBHSQW010000010.1"/>
</dbReference>
<dbReference type="Proteomes" id="UP001596302">
    <property type="component" value="Unassembled WGS sequence"/>
</dbReference>
<dbReference type="InterPro" id="IPR008040">
    <property type="entry name" value="Hydant_A_N"/>
</dbReference>
<accession>A0ABW1IYN8</accession>
<feature type="domain" description="Acetophenone carboxylase-like C-terminal" evidence="3">
    <location>
        <begin position="516"/>
        <end position="688"/>
    </location>
</feature>